<dbReference type="SUPFAM" id="SSF101148">
    <property type="entry name" value="Plant invertase/pectin methylesterase inhibitor"/>
    <property type="match status" value="1"/>
</dbReference>
<feature type="domain" description="Pectinesterase inhibitor" evidence="10">
    <location>
        <begin position="85"/>
        <end position="247"/>
    </location>
</feature>
<dbReference type="OrthoDB" id="2019149at2759"/>
<dbReference type="InterPro" id="IPR000070">
    <property type="entry name" value="Pectinesterase_cat"/>
</dbReference>
<evidence type="ECO:0000313" key="12">
    <source>
        <dbReference type="Proteomes" id="UP000657918"/>
    </source>
</evidence>
<comment type="caution">
    <text evidence="11">The sequence shown here is derived from an EMBL/GenBank/DDBJ whole genome shotgun (WGS) entry which is preliminary data.</text>
</comment>
<keyword evidence="9" id="KW-0964">Secreted</keyword>
<dbReference type="AlphaFoldDB" id="A0A835MMK5"/>
<comment type="function">
    <text evidence="9">Acts in the modification of cell walls via demethylesterification of cell wall pectin.</text>
</comment>
<evidence type="ECO:0000256" key="9">
    <source>
        <dbReference type="RuleBase" id="RU000589"/>
    </source>
</evidence>
<protein>
    <recommendedName>
        <fullName evidence="9">Pectinesterase</fullName>
        <ecNumber evidence="9">3.1.1.11</ecNumber>
    </recommendedName>
</protein>
<dbReference type="FunFam" id="2.160.20.10:FF:000001">
    <property type="entry name" value="Pectinesterase"/>
    <property type="match status" value="1"/>
</dbReference>
<dbReference type="EC" id="3.1.1.11" evidence="9"/>
<dbReference type="GO" id="GO:0042545">
    <property type="term" value="P:cell wall modification"/>
    <property type="evidence" value="ECO:0007669"/>
    <property type="project" value="UniProtKB-UniRule"/>
</dbReference>
<evidence type="ECO:0000256" key="2">
    <source>
        <dbReference type="ARBA" id="ARBA00005184"/>
    </source>
</evidence>
<dbReference type="GO" id="GO:0045490">
    <property type="term" value="P:pectin catabolic process"/>
    <property type="evidence" value="ECO:0007669"/>
    <property type="project" value="UniProtKB-UniRule"/>
</dbReference>
<dbReference type="Gene3D" id="2.160.20.10">
    <property type="entry name" value="Single-stranded right-handed beta-helix, Pectin lyase-like"/>
    <property type="match status" value="1"/>
</dbReference>
<dbReference type="SUPFAM" id="SSF51126">
    <property type="entry name" value="Pectin lyase-like"/>
    <property type="match status" value="1"/>
</dbReference>
<dbReference type="InterPro" id="IPR012334">
    <property type="entry name" value="Pectin_lyas_fold"/>
</dbReference>
<organism evidence="11 12">
    <name type="scientific">Salix dunnii</name>
    <dbReference type="NCBI Taxonomy" id="1413687"/>
    <lineage>
        <taxon>Eukaryota</taxon>
        <taxon>Viridiplantae</taxon>
        <taxon>Streptophyta</taxon>
        <taxon>Embryophyta</taxon>
        <taxon>Tracheophyta</taxon>
        <taxon>Spermatophyta</taxon>
        <taxon>Magnoliopsida</taxon>
        <taxon>eudicotyledons</taxon>
        <taxon>Gunneridae</taxon>
        <taxon>Pentapetalae</taxon>
        <taxon>rosids</taxon>
        <taxon>fabids</taxon>
        <taxon>Malpighiales</taxon>
        <taxon>Salicaceae</taxon>
        <taxon>Saliceae</taxon>
        <taxon>Salix</taxon>
    </lineage>
</organism>
<reference evidence="11 12" key="1">
    <citation type="submission" date="2020-10" db="EMBL/GenBank/DDBJ databases">
        <title>Plant Genome Project.</title>
        <authorList>
            <person name="Zhang R.-G."/>
        </authorList>
    </citation>
    <scope>NUCLEOTIDE SEQUENCE [LARGE SCALE GENOMIC DNA]</scope>
    <source>
        <strain evidence="11">FAFU-HL-1</strain>
        <tissue evidence="11">Leaf</tissue>
    </source>
</reference>
<comment type="subcellular location">
    <subcellularLocation>
        <location evidence="1 9">Secreted</location>
        <location evidence="1 9">Cell wall</location>
    </subcellularLocation>
</comment>
<dbReference type="Proteomes" id="UP000657918">
    <property type="component" value="Unassembled WGS sequence"/>
</dbReference>
<dbReference type="InterPro" id="IPR035513">
    <property type="entry name" value="Invertase/methylesterase_inhib"/>
</dbReference>
<feature type="active site" evidence="8">
    <location>
        <position position="447"/>
    </location>
</feature>
<evidence type="ECO:0000256" key="6">
    <source>
        <dbReference type="ARBA" id="ARBA00022801"/>
    </source>
</evidence>
<dbReference type="InterPro" id="IPR033131">
    <property type="entry name" value="Pectinesterase_Asp_AS"/>
</dbReference>
<dbReference type="PROSITE" id="PS00503">
    <property type="entry name" value="PECTINESTERASE_2"/>
    <property type="match status" value="1"/>
</dbReference>
<evidence type="ECO:0000256" key="4">
    <source>
        <dbReference type="ARBA" id="ARBA00007786"/>
    </source>
</evidence>
<dbReference type="InterPro" id="IPR018040">
    <property type="entry name" value="Pectinesterase_Tyr_AS"/>
</dbReference>
<accession>A0A835MMK5</accession>
<dbReference type="UniPathway" id="UPA00545">
    <property type="reaction ID" value="UER00823"/>
</dbReference>
<dbReference type="NCBIfam" id="TIGR01614">
    <property type="entry name" value="PME_inhib"/>
    <property type="match status" value="1"/>
</dbReference>
<dbReference type="PROSITE" id="PS00800">
    <property type="entry name" value="PECTINESTERASE_1"/>
    <property type="match status" value="1"/>
</dbReference>
<comment type="catalytic activity">
    <reaction evidence="9">
        <text>[(1-&gt;4)-alpha-D-galacturonosyl methyl ester](n) + n H2O = [(1-&gt;4)-alpha-D-galacturonosyl](n) + n methanol + n H(+)</text>
        <dbReference type="Rhea" id="RHEA:22380"/>
        <dbReference type="Rhea" id="RHEA-COMP:14570"/>
        <dbReference type="Rhea" id="RHEA-COMP:14573"/>
        <dbReference type="ChEBI" id="CHEBI:15377"/>
        <dbReference type="ChEBI" id="CHEBI:15378"/>
        <dbReference type="ChEBI" id="CHEBI:17790"/>
        <dbReference type="ChEBI" id="CHEBI:140522"/>
        <dbReference type="ChEBI" id="CHEBI:140523"/>
        <dbReference type="EC" id="3.1.1.11"/>
    </reaction>
</comment>
<dbReference type="PANTHER" id="PTHR31707">
    <property type="entry name" value="PECTINESTERASE"/>
    <property type="match status" value="1"/>
</dbReference>
<name>A0A835MMK5_9ROSI</name>
<evidence type="ECO:0000313" key="11">
    <source>
        <dbReference type="EMBL" id="KAF9669499.1"/>
    </source>
</evidence>
<dbReference type="Gene3D" id="1.20.140.40">
    <property type="entry name" value="Invertase/pectin methylesterase inhibitor family protein"/>
    <property type="match status" value="1"/>
</dbReference>
<evidence type="ECO:0000256" key="7">
    <source>
        <dbReference type="ARBA" id="ARBA00023085"/>
    </source>
</evidence>
<dbReference type="InterPro" id="IPR006501">
    <property type="entry name" value="Pectinesterase_inhib_dom"/>
</dbReference>
<sequence>MVSTPIYTRKLEVFKHHLRILKSYISSTNMKTMPKFLHANSRDKKNSLIPALSTLLIIKILCLATFAEAATSKPLPSQFAKLSRSTASDDTSPCRGTPYKAACQTLLQTLNTNNNALPKTSKELFDYSVRFTLSQAHSAVDQLAAVLASQTHQEIDDMTHLAGSGKRDCMELLDDTLNQLSNVVNRNNHPTHTHDDVQTWLSAALTNQDTCKESLLENVKKNNLEKLNEIDSMATSLSQSISNSLALYVSNYGRTSPGGRKLLRDQNNIINDFPSWVSLSERKLLESSIGEMEANAVVARDGSGTHTTIAEAIKQVAASQEEGEGRHVIYIKAGTYKENLKIPSKQNNVLLVGEGKGKTVIVGSKNVVDGSTTYDSATVGVMGDGFMAKDLTIVNSAGPSKHQAVALRLGSDRSVIFRCSLDGYQDTLYTLSKRQFYRDTDIYGTVDFIFGNSAVVFQNCNIYAKNTGQKNYVTAQGRTSPDQNTGISIQNCKIVADGVTYLGRPWKEYSRTVILESFLDGSVDPAGWFPWAGGSSPSSIYYGEYMNSGPGSSTSDRVDWPGYHSSLTSMEAQKFTVASFIDGDDWLPPTGVDFDSGLGG</sequence>
<evidence type="ECO:0000256" key="5">
    <source>
        <dbReference type="ARBA" id="ARBA00022512"/>
    </source>
</evidence>
<dbReference type="Pfam" id="PF04043">
    <property type="entry name" value="PMEI"/>
    <property type="match status" value="1"/>
</dbReference>
<dbReference type="Pfam" id="PF01095">
    <property type="entry name" value="Pectinesterase"/>
    <property type="match status" value="1"/>
</dbReference>
<evidence type="ECO:0000259" key="10">
    <source>
        <dbReference type="SMART" id="SM00856"/>
    </source>
</evidence>
<gene>
    <name evidence="11" type="ORF">SADUNF_Sadunf14G0113900</name>
</gene>
<evidence type="ECO:0000256" key="1">
    <source>
        <dbReference type="ARBA" id="ARBA00004191"/>
    </source>
</evidence>
<comment type="similarity">
    <text evidence="3">In the N-terminal section; belongs to the PMEI family.</text>
</comment>
<keyword evidence="6 9" id="KW-0378">Hydrolase</keyword>
<dbReference type="SMART" id="SM00856">
    <property type="entry name" value="PMEI"/>
    <property type="match status" value="1"/>
</dbReference>
<dbReference type="CDD" id="cd15798">
    <property type="entry name" value="PMEI-like_3"/>
    <property type="match status" value="1"/>
</dbReference>
<dbReference type="GO" id="GO:0004857">
    <property type="term" value="F:enzyme inhibitor activity"/>
    <property type="evidence" value="ECO:0007669"/>
    <property type="project" value="InterPro"/>
</dbReference>
<keyword evidence="5 9" id="KW-0134">Cell wall</keyword>
<keyword evidence="12" id="KW-1185">Reference proteome</keyword>
<comment type="pathway">
    <text evidence="2 9">Glycan metabolism; pectin degradation; 2-dehydro-3-deoxy-D-gluconate from pectin: step 1/5.</text>
</comment>
<evidence type="ECO:0000256" key="8">
    <source>
        <dbReference type="PROSITE-ProRule" id="PRU10040"/>
    </source>
</evidence>
<proteinExistence type="inferred from homology"/>
<evidence type="ECO:0000256" key="3">
    <source>
        <dbReference type="ARBA" id="ARBA00006027"/>
    </source>
</evidence>
<dbReference type="GO" id="GO:0030599">
    <property type="term" value="F:pectinesterase activity"/>
    <property type="evidence" value="ECO:0007669"/>
    <property type="project" value="UniProtKB-UniRule"/>
</dbReference>
<comment type="similarity">
    <text evidence="4">In the C-terminal section; belongs to the pectinesterase family.</text>
</comment>
<keyword evidence="9" id="KW-0961">Cell wall biogenesis/degradation</keyword>
<keyword evidence="7 9" id="KW-0063">Aspartyl esterase</keyword>
<dbReference type="InterPro" id="IPR011050">
    <property type="entry name" value="Pectin_lyase_fold/virulence"/>
</dbReference>
<dbReference type="EMBL" id="JADGMS010000014">
    <property type="protein sequence ID" value="KAF9669499.1"/>
    <property type="molecule type" value="Genomic_DNA"/>
</dbReference>